<evidence type="ECO:0000313" key="3">
    <source>
        <dbReference type="Proteomes" id="UP001054945"/>
    </source>
</evidence>
<dbReference type="AlphaFoldDB" id="A0AAV4V4L4"/>
<name>A0AAV4V4L4_CAEEX</name>
<comment type="caution">
    <text evidence="2">The sequence shown here is derived from an EMBL/GenBank/DDBJ whole genome shotgun (WGS) entry which is preliminary data.</text>
</comment>
<reference evidence="2 3" key="1">
    <citation type="submission" date="2021-06" db="EMBL/GenBank/DDBJ databases">
        <title>Caerostris extrusa draft genome.</title>
        <authorList>
            <person name="Kono N."/>
            <person name="Arakawa K."/>
        </authorList>
    </citation>
    <scope>NUCLEOTIDE SEQUENCE [LARGE SCALE GENOMIC DNA]</scope>
</reference>
<evidence type="ECO:0000313" key="2">
    <source>
        <dbReference type="EMBL" id="GIY64609.1"/>
    </source>
</evidence>
<organism evidence="2 3">
    <name type="scientific">Caerostris extrusa</name>
    <name type="common">Bark spider</name>
    <name type="synonym">Caerostris bankana</name>
    <dbReference type="NCBI Taxonomy" id="172846"/>
    <lineage>
        <taxon>Eukaryota</taxon>
        <taxon>Metazoa</taxon>
        <taxon>Ecdysozoa</taxon>
        <taxon>Arthropoda</taxon>
        <taxon>Chelicerata</taxon>
        <taxon>Arachnida</taxon>
        <taxon>Araneae</taxon>
        <taxon>Araneomorphae</taxon>
        <taxon>Entelegynae</taxon>
        <taxon>Araneoidea</taxon>
        <taxon>Araneidae</taxon>
        <taxon>Caerostris</taxon>
    </lineage>
</organism>
<proteinExistence type="predicted"/>
<sequence>MEKQKLQRRQEPKLLNRKNEKRYEGVLKAPGGWKLRNSRCKLQVKDATMAILITGRLDVTFDKESLM</sequence>
<feature type="region of interest" description="Disordered" evidence="1">
    <location>
        <begin position="1"/>
        <end position="21"/>
    </location>
</feature>
<dbReference type="EMBL" id="BPLR01013902">
    <property type="protein sequence ID" value="GIY64609.1"/>
    <property type="molecule type" value="Genomic_DNA"/>
</dbReference>
<keyword evidence="3" id="KW-1185">Reference proteome</keyword>
<gene>
    <name evidence="2" type="ORF">CEXT_244941</name>
</gene>
<dbReference type="Proteomes" id="UP001054945">
    <property type="component" value="Unassembled WGS sequence"/>
</dbReference>
<accession>A0AAV4V4L4</accession>
<evidence type="ECO:0000256" key="1">
    <source>
        <dbReference type="SAM" id="MobiDB-lite"/>
    </source>
</evidence>
<protein>
    <submittedName>
        <fullName evidence="2">Uncharacterized protein</fullName>
    </submittedName>
</protein>